<sequence>MINQVFVYGTLMQGEINHHIISDYALRITPAYIKGILYDLPYGYPALVSGNGLVFGELIELSDVREAMSVLDDLEGYSGPGKDNLYEREIVTVQTIKGEHCLAWTYRWASRALPDGARRVQNRRWGHKYPYLYFAYGSCLHNGPGSRLFEHGQSSEFCPLAIGELAGYRFALNKIAADGSSVYANLMPQLGNSVFGLIYQISDAGLEYLDRREGYPHHYERTTLKVKIHGEDAILTEVITYLAHPDMVTDTWYPVSLSYAEELRKGSHWLPEPYRTQVFLHEIARHSGNYEL</sequence>
<proteinExistence type="inferred from homology"/>
<dbReference type="OrthoDB" id="158990at2"/>
<dbReference type="GO" id="GO:0005829">
    <property type="term" value="C:cytosol"/>
    <property type="evidence" value="ECO:0007669"/>
    <property type="project" value="TreeGrafter"/>
</dbReference>
<dbReference type="InterPro" id="IPR009288">
    <property type="entry name" value="AIG2-like_dom"/>
</dbReference>
<reference evidence="6" key="1">
    <citation type="submission" date="2016-11" db="EMBL/GenBank/DDBJ databases">
        <authorList>
            <person name="Varghese N."/>
            <person name="Submissions S."/>
        </authorList>
    </citation>
    <scope>NUCLEOTIDE SEQUENCE [LARGE SCALE GENOMIC DNA]</scope>
    <source>
        <strain evidence="6">DSM 11003</strain>
    </source>
</reference>
<dbReference type="RefSeq" id="WP_073093590.1">
    <property type="nucleotide sequence ID" value="NZ_FQWY01000075.1"/>
</dbReference>
<keyword evidence="6" id="KW-1185">Reference proteome</keyword>
<dbReference type="InterPro" id="IPR013024">
    <property type="entry name" value="GGCT-like"/>
</dbReference>
<dbReference type="InterPro" id="IPR039126">
    <property type="entry name" value="GGACT"/>
</dbReference>
<dbReference type="AlphaFoldDB" id="A0A1M5SA77"/>
<dbReference type="Proteomes" id="UP000242329">
    <property type="component" value="Unassembled WGS sequence"/>
</dbReference>
<dbReference type="Pfam" id="PF06094">
    <property type="entry name" value="GGACT"/>
    <property type="match status" value="2"/>
</dbReference>
<feature type="active site" description="Proton acceptor" evidence="2">
    <location>
        <position position="75"/>
    </location>
</feature>
<feature type="domain" description="Gamma-glutamylcyclotransferase AIG2-like" evidence="4">
    <location>
        <begin position="133"/>
        <end position="245"/>
    </location>
</feature>
<gene>
    <name evidence="5" type="ORF">SAMN02745221_02192</name>
</gene>
<dbReference type="GO" id="GO:0016740">
    <property type="term" value="F:transferase activity"/>
    <property type="evidence" value="ECO:0007669"/>
    <property type="project" value="UniProtKB-KW"/>
</dbReference>
<evidence type="ECO:0000256" key="1">
    <source>
        <dbReference type="ARBA" id="ARBA00008861"/>
    </source>
</evidence>
<evidence type="ECO:0000256" key="2">
    <source>
        <dbReference type="PIRSR" id="PIRSR639126-1"/>
    </source>
</evidence>
<comment type="similarity">
    <text evidence="1 3">Belongs to the gamma-glutamylcyclotransferase family.</text>
</comment>
<feature type="domain" description="Gamma-glutamylcyclotransferase AIG2-like" evidence="4">
    <location>
        <begin position="5"/>
        <end position="125"/>
    </location>
</feature>
<evidence type="ECO:0000256" key="3">
    <source>
        <dbReference type="RuleBase" id="RU367036"/>
    </source>
</evidence>
<organism evidence="5 6">
    <name type="scientific">Thermosyntropha lipolytica DSM 11003</name>
    <dbReference type="NCBI Taxonomy" id="1123382"/>
    <lineage>
        <taxon>Bacteria</taxon>
        <taxon>Bacillati</taxon>
        <taxon>Bacillota</taxon>
        <taxon>Clostridia</taxon>
        <taxon>Eubacteriales</taxon>
        <taxon>Syntrophomonadaceae</taxon>
        <taxon>Thermosyntropha</taxon>
    </lineage>
</organism>
<dbReference type="GO" id="GO:0061929">
    <property type="term" value="F:gamma-glutamylaminecyclotransferase activity"/>
    <property type="evidence" value="ECO:0007669"/>
    <property type="project" value="InterPro"/>
</dbReference>
<accession>A0A1M5SA77</accession>
<dbReference type="Gene3D" id="3.10.490.10">
    <property type="entry name" value="Gamma-glutamyl cyclotransferase-like"/>
    <property type="match status" value="2"/>
</dbReference>
<dbReference type="InterPro" id="IPR036568">
    <property type="entry name" value="GGCT-like_sf"/>
</dbReference>
<protein>
    <recommendedName>
        <fullName evidence="3">Gamma-glutamylcyclotransferase family protein</fullName>
    </recommendedName>
</protein>
<dbReference type="PANTHER" id="PTHR12510:SF4">
    <property type="entry name" value="GAMMA-GLUTAMYLAMINECYCLOTRANSFERASE"/>
    <property type="match status" value="1"/>
</dbReference>
<keyword evidence="5" id="KW-0808">Transferase</keyword>
<evidence type="ECO:0000313" key="5">
    <source>
        <dbReference type="EMBL" id="SHH35381.1"/>
    </source>
</evidence>
<dbReference type="EMBL" id="FQWY01000075">
    <property type="protein sequence ID" value="SHH35381.1"/>
    <property type="molecule type" value="Genomic_DNA"/>
</dbReference>
<dbReference type="SUPFAM" id="SSF110857">
    <property type="entry name" value="Gamma-glutamyl cyclotransferase-like"/>
    <property type="match status" value="2"/>
</dbReference>
<dbReference type="PANTHER" id="PTHR12510">
    <property type="entry name" value="TROPONIN C-AKIN-1 PROTEIN"/>
    <property type="match status" value="1"/>
</dbReference>
<name>A0A1M5SA77_9FIRM</name>
<dbReference type="CDD" id="cd06661">
    <property type="entry name" value="GGCT_like"/>
    <property type="match status" value="2"/>
</dbReference>
<evidence type="ECO:0000313" key="6">
    <source>
        <dbReference type="Proteomes" id="UP000242329"/>
    </source>
</evidence>
<evidence type="ECO:0000259" key="4">
    <source>
        <dbReference type="Pfam" id="PF06094"/>
    </source>
</evidence>